<feature type="transmembrane region" description="Helical" evidence="1">
    <location>
        <begin position="85"/>
        <end position="107"/>
    </location>
</feature>
<feature type="transmembrane region" description="Helical" evidence="1">
    <location>
        <begin position="34"/>
        <end position="53"/>
    </location>
</feature>
<keyword evidence="1" id="KW-1133">Transmembrane helix</keyword>
<dbReference type="PANTHER" id="PTHR37309">
    <property type="entry name" value="SLR0284 PROTEIN"/>
    <property type="match status" value="1"/>
</dbReference>
<evidence type="ECO:0008006" key="4">
    <source>
        <dbReference type="Google" id="ProtNLM"/>
    </source>
</evidence>
<sequence>MFKPIIHVLAIAGTLLLVANYVPGIVVAGFYTALIAAIIWGLMGLTVRPILLILTLPINLITFGLFSFVLNALLFWFLSSFIQGFAVAGFVPALIGSFFLSLVAWALHRVL</sequence>
<dbReference type="PANTHER" id="PTHR37309:SF1">
    <property type="entry name" value="SLR0284 PROTEIN"/>
    <property type="match status" value="1"/>
</dbReference>
<dbReference type="InterPro" id="IPR007165">
    <property type="entry name" value="Phage_holin_4_2"/>
</dbReference>
<keyword evidence="1" id="KW-0812">Transmembrane</keyword>
<evidence type="ECO:0000313" key="2">
    <source>
        <dbReference type="EMBL" id="OGC83834.1"/>
    </source>
</evidence>
<organism evidence="2 3">
    <name type="scientific">Candidatus Adlerbacteria bacterium RIFCSPHIGHO2_02_FULL_52_17</name>
    <dbReference type="NCBI Taxonomy" id="1797240"/>
    <lineage>
        <taxon>Bacteria</taxon>
        <taxon>Candidatus Adleribacteriota</taxon>
    </lineage>
</organism>
<name>A0A1F4XQH5_9BACT</name>
<dbReference type="STRING" id="1797240.A3D68_02470"/>
<accession>A0A1F4XQH5</accession>
<proteinExistence type="predicted"/>
<dbReference type="Proteomes" id="UP000177564">
    <property type="component" value="Unassembled WGS sequence"/>
</dbReference>
<dbReference type="AlphaFoldDB" id="A0A1F4XQH5"/>
<reference evidence="2 3" key="1">
    <citation type="journal article" date="2016" name="Nat. Commun.">
        <title>Thousands of microbial genomes shed light on interconnected biogeochemical processes in an aquifer system.</title>
        <authorList>
            <person name="Anantharaman K."/>
            <person name="Brown C.T."/>
            <person name="Hug L.A."/>
            <person name="Sharon I."/>
            <person name="Castelle C.J."/>
            <person name="Probst A.J."/>
            <person name="Thomas B.C."/>
            <person name="Singh A."/>
            <person name="Wilkins M.J."/>
            <person name="Karaoz U."/>
            <person name="Brodie E.L."/>
            <person name="Williams K.H."/>
            <person name="Hubbard S.S."/>
            <person name="Banfield J.F."/>
        </authorList>
    </citation>
    <scope>NUCLEOTIDE SEQUENCE [LARGE SCALE GENOMIC DNA]</scope>
</reference>
<gene>
    <name evidence="2" type="ORF">A3D68_02470</name>
</gene>
<dbReference type="Pfam" id="PF04020">
    <property type="entry name" value="Phage_holin_4_2"/>
    <property type="match status" value="1"/>
</dbReference>
<dbReference type="EMBL" id="MEWU01000009">
    <property type="protein sequence ID" value="OGC83834.1"/>
    <property type="molecule type" value="Genomic_DNA"/>
</dbReference>
<evidence type="ECO:0000313" key="3">
    <source>
        <dbReference type="Proteomes" id="UP000177564"/>
    </source>
</evidence>
<comment type="caution">
    <text evidence="2">The sequence shown here is derived from an EMBL/GenBank/DDBJ whole genome shotgun (WGS) entry which is preliminary data.</text>
</comment>
<protein>
    <recommendedName>
        <fullName evidence="4">Phage holin family protein</fullName>
    </recommendedName>
</protein>
<keyword evidence="1" id="KW-0472">Membrane</keyword>
<feature type="transmembrane region" description="Helical" evidence="1">
    <location>
        <begin position="60"/>
        <end position="79"/>
    </location>
</feature>
<evidence type="ECO:0000256" key="1">
    <source>
        <dbReference type="SAM" id="Phobius"/>
    </source>
</evidence>